<dbReference type="AlphaFoldDB" id="A0AAD7B865"/>
<dbReference type="GO" id="GO:0016787">
    <property type="term" value="F:hydrolase activity"/>
    <property type="evidence" value="ECO:0007669"/>
    <property type="project" value="UniProtKB-KW"/>
</dbReference>
<dbReference type="InterPro" id="IPR027417">
    <property type="entry name" value="P-loop_NTPase"/>
</dbReference>
<comment type="caution">
    <text evidence="2">The sequence shown here is derived from an EMBL/GenBank/DDBJ whole genome shotgun (WGS) entry which is preliminary data.</text>
</comment>
<dbReference type="InterPro" id="IPR056681">
    <property type="entry name" value="DUF7779"/>
</dbReference>
<keyword evidence="3" id="KW-1185">Reference proteome</keyword>
<evidence type="ECO:0000259" key="1">
    <source>
        <dbReference type="Pfam" id="PF25000"/>
    </source>
</evidence>
<dbReference type="PANTHER" id="PTHR46082">
    <property type="entry name" value="ATP/GTP-BINDING PROTEIN-RELATED"/>
    <property type="match status" value="1"/>
</dbReference>
<dbReference type="GO" id="GO:0043531">
    <property type="term" value="F:ADP binding"/>
    <property type="evidence" value="ECO:0007669"/>
    <property type="project" value="InterPro"/>
</dbReference>
<dbReference type="InterPro" id="IPR053137">
    <property type="entry name" value="NLR-like"/>
</dbReference>
<dbReference type="Gene3D" id="1.25.40.10">
    <property type="entry name" value="Tetratricopeptide repeat domain"/>
    <property type="match status" value="2"/>
</dbReference>
<reference evidence="2" key="1">
    <citation type="submission" date="2023-03" db="EMBL/GenBank/DDBJ databases">
        <title>Massive genome expansion in bonnet fungi (Mycena s.s.) driven by repeated elements and novel gene families across ecological guilds.</title>
        <authorList>
            <consortium name="Lawrence Berkeley National Laboratory"/>
            <person name="Harder C.B."/>
            <person name="Miyauchi S."/>
            <person name="Viragh M."/>
            <person name="Kuo A."/>
            <person name="Thoen E."/>
            <person name="Andreopoulos B."/>
            <person name="Lu D."/>
            <person name="Skrede I."/>
            <person name="Drula E."/>
            <person name="Henrissat B."/>
            <person name="Morin E."/>
            <person name="Kohler A."/>
            <person name="Barry K."/>
            <person name="LaButti K."/>
            <person name="Morin E."/>
            <person name="Salamov A."/>
            <person name="Lipzen A."/>
            <person name="Mereny Z."/>
            <person name="Hegedus B."/>
            <person name="Baldrian P."/>
            <person name="Stursova M."/>
            <person name="Weitz H."/>
            <person name="Taylor A."/>
            <person name="Grigoriev I.V."/>
            <person name="Nagy L.G."/>
            <person name="Martin F."/>
            <person name="Kauserud H."/>
        </authorList>
    </citation>
    <scope>NUCLEOTIDE SEQUENCE</scope>
    <source>
        <strain evidence="2">9284</strain>
    </source>
</reference>
<dbReference type="Proteomes" id="UP001221142">
    <property type="component" value="Unassembled WGS sequence"/>
</dbReference>
<dbReference type="SUPFAM" id="SSF52540">
    <property type="entry name" value="P-loop containing nucleoside triphosphate hydrolases"/>
    <property type="match status" value="1"/>
</dbReference>
<evidence type="ECO:0000313" key="2">
    <source>
        <dbReference type="EMBL" id="KAJ7613540.1"/>
    </source>
</evidence>
<dbReference type="Pfam" id="PF25000">
    <property type="entry name" value="DUF7779"/>
    <property type="match status" value="1"/>
</dbReference>
<accession>A0AAD7B865</accession>
<proteinExistence type="predicted"/>
<dbReference type="SUPFAM" id="SSF48452">
    <property type="entry name" value="TPR-like"/>
    <property type="match status" value="2"/>
</dbReference>
<feature type="domain" description="DUF7779" evidence="1">
    <location>
        <begin position="222"/>
        <end position="327"/>
    </location>
</feature>
<name>A0AAD7B865_9AGAR</name>
<dbReference type="InterPro" id="IPR011990">
    <property type="entry name" value="TPR-like_helical_dom_sf"/>
</dbReference>
<dbReference type="Gene3D" id="3.40.50.300">
    <property type="entry name" value="P-loop containing nucleotide triphosphate hydrolases"/>
    <property type="match status" value="1"/>
</dbReference>
<gene>
    <name evidence="2" type="ORF">FB45DRAFT_268081</name>
</gene>
<dbReference type="Pfam" id="PF13424">
    <property type="entry name" value="TPR_12"/>
    <property type="match status" value="3"/>
</dbReference>
<protein>
    <submittedName>
        <fullName evidence="2">P-loop containing nucleoside triphosphate hydrolase protein</fullName>
    </submittedName>
</protein>
<dbReference type="EMBL" id="JARKIF010000028">
    <property type="protein sequence ID" value="KAJ7613540.1"/>
    <property type="molecule type" value="Genomic_DNA"/>
</dbReference>
<dbReference type="InterPro" id="IPR019734">
    <property type="entry name" value="TPR_rpt"/>
</dbReference>
<dbReference type="SMART" id="SM00028">
    <property type="entry name" value="TPR"/>
    <property type="match status" value="3"/>
</dbReference>
<organism evidence="2 3">
    <name type="scientific">Roridomyces roridus</name>
    <dbReference type="NCBI Taxonomy" id="1738132"/>
    <lineage>
        <taxon>Eukaryota</taxon>
        <taxon>Fungi</taxon>
        <taxon>Dikarya</taxon>
        <taxon>Basidiomycota</taxon>
        <taxon>Agaricomycotina</taxon>
        <taxon>Agaricomycetes</taxon>
        <taxon>Agaricomycetidae</taxon>
        <taxon>Agaricales</taxon>
        <taxon>Marasmiineae</taxon>
        <taxon>Mycenaceae</taxon>
        <taxon>Roridomyces</taxon>
    </lineage>
</organism>
<evidence type="ECO:0000313" key="3">
    <source>
        <dbReference type="Proteomes" id="UP001221142"/>
    </source>
</evidence>
<dbReference type="PANTHER" id="PTHR46082:SF6">
    <property type="entry name" value="AAA+ ATPASE DOMAIN-CONTAINING PROTEIN-RELATED"/>
    <property type="match status" value="1"/>
</dbReference>
<keyword evidence="2" id="KW-0378">Hydrolase</keyword>
<dbReference type="Pfam" id="PF13374">
    <property type="entry name" value="TPR_10"/>
    <property type="match status" value="1"/>
</dbReference>
<sequence>MYDFFSQNASKQRVFLLHGLGGAGKTQIALTFIEEECSLFTDIFFIDASTQSTIEAGLSEMAVAKTSGRSHREALQWLRTTQEKWLVFLDNADDPKLNLNAFLPRGRHGNVLITSRNPGLSVYAGANHRVSDMEEEDAVPLLLTSAAQDDTPENQKIAGEIVKELSYLPLAIVQAGAFISRSGALESYLSLYHTNKARLLSEVPTQSHDDYAWTVYTTWHISFDRLSPTAATLLQLCSFLHHKGISEKLFSAAADYQVKTYGPTKEEVEQPVEFLGRFKGSTGAWDSLQFMDVTNELRAYSLINYDAQTKTFSIHPLVHAWSQSILTESAAYKSCMTSIIGMQITALAPEEEDLAVLLLPHIDSLLPGDVTHLVVVPAFDLEYGVLYLYTGRFAHAEKLLVPALATRCAALGDDHFETLVTMNHLATTYLRLGRLREAEAMQSIVVKKGTLLLGPDHQYILVAINNLAVMYAGLGRYEEALSIQVDLFEKEKRILGEDHVNTLRGMLNLAGLYTLLKRFDEAEEIQSAAIEKLKKIKGEEHLDTLHAIASLGVIYMKKGRLEEALELQSTVLRKQEESAGEDLDTLTMMGNIAVTYREMGRFDEAERREVHVLQTRKELLGENHPDTLLAMSNSAWTYHLLGRFEEAEKLGVEALEKRRAVLGDSHPDTVDTMQRLMKIFEASGKKEKQEELRVVLQQVESRSEP</sequence>